<dbReference type="AlphaFoldDB" id="A0A6G0YQ15"/>
<evidence type="ECO:0000313" key="2">
    <source>
        <dbReference type="Proteomes" id="UP000478052"/>
    </source>
</evidence>
<name>A0A6G0YQ15_APHCR</name>
<dbReference type="Proteomes" id="UP000478052">
    <property type="component" value="Unassembled WGS sequence"/>
</dbReference>
<proteinExistence type="predicted"/>
<accession>A0A6G0YQ15</accession>
<organism evidence="1 2">
    <name type="scientific">Aphis craccivora</name>
    <name type="common">Cowpea aphid</name>
    <dbReference type="NCBI Taxonomy" id="307492"/>
    <lineage>
        <taxon>Eukaryota</taxon>
        <taxon>Metazoa</taxon>
        <taxon>Ecdysozoa</taxon>
        <taxon>Arthropoda</taxon>
        <taxon>Hexapoda</taxon>
        <taxon>Insecta</taxon>
        <taxon>Pterygota</taxon>
        <taxon>Neoptera</taxon>
        <taxon>Paraneoptera</taxon>
        <taxon>Hemiptera</taxon>
        <taxon>Sternorrhyncha</taxon>
        <taxon>Aphidomorpha</taxon>
        <taxon>Aphidoidea</taxon>
        <taxon>Aphididae</taxon>
        <taxon>Aphidini</taxon>
        <taxon>Aphis</taxon>
        <taxon>Aphis</taxon>
    </lineage>
</organism>
<sequence length="130" mass="15714">MSVLFFPQFLIIHILTKICQIPEYLQIIFSLELKIEYRESESSWYFGGSKVIAFKSVRKNPKKVTEKREFLRKTSFRRNRFFYMVVIQKIITDYVSVKYIQLNFQKNLTFFEPLKHKPHFSPTTENYILG</sequence>
<reference evidence="1 2" key="1">
    <citation type="submission" date="2019-08" db="EMBL/GenBank/DDBJ databases">
        <title>Whole genome of Aphis craccivora.</title>
        <authorList>
            <person name="Voronova N.V."/>
            <person name="Shulinski R.S."/>
            <person name="Bandarenka Y.V."/>
            <person name="Zhorov D.G."/>
            <person name="Warner D."/>
        </authorList>
    </citation>
    <scope>NUCLEOTIDE SEQUENCE [LARGE SCALE GENOMIC DNA]</scope>
    <source>
        <strain evidence="1">180601</strain>
        <tissue evidence="1">Whole Body</tissue>
    </source>
</reference>
<keyword evidence="2" id="KW-1185">Reference proteome</keyword>
<dbReference type="EMBL" id="VUJU01002889">
    <property type="protein sequence ID" value="KAF0759785.1"/>
    <property type="molecule type" value="Genomic_DNA"/>
</dbReference>
<protein>
    <submittedName>
        <fullName evidence="1">Uncharacterized protein</fullName>
    </submittedName>
</protein>
<evidence type="ECO:0000313" key="1">
    <source>
        <dbReference type="EMBL" id="KAF0759785.1"/>
    </source>
</evidence>
<comment type="caution">
    <text evidence="1">The sequence shown here is derived from an EMBL/GenBank/DDBJ whole genome shotgun (WGS) entry which is preliminary data.</text>
</comment>
<gene>
    <name evidence="1" type="ORF">FWK35_00025369</name>
</gene>